<dbReference type="SUPFAM" id="SSF53335">
    <property type="entry name" value="S-adenosyl-L-methionine-dependent methyltransferases"/>
    <property type="match status" value="1"/>
</dbReference>
<dbReference type="AlphaFoldDB" id="A0A0F9FF03"/>
<sequence length="178" mass="20470">MIHSNINNVNTLFKEVSKWNSVLELGCGEGRNLNRTTCSFKVGIDAFRLILETHKVDGNLRIHYDLRKGLTNLLLPNSFDSIMLIDIIEHFEKPFAFQLLSECEQISRHLIVAFVPVGNHPQTTDDRGLGNDFYQTHRSSWQPEDFNNLGYDVSYIENYHNQPGKDRGAMFCIKELTP</sequence>
<dbReference type="Gene3D" id="3.40.50.150">
    <property type="entry name" value="Vaccinia Virus protein VP39"/>
    <property type="match status" value="1"/>
</dbReference>
<dbReference type="InterPro" id="IPR029063">
    <property type="entry name" value="SAM-dependent_MTases_sf"/>
</dbReference>
<evidence type="ECO:0000313" key="1">
    <source>
        <dbReference type="EMBL" id="KKL84974.1"/>
    </source>
</evidence>
<dbReference type="EMBL" id="LAZR01021537">
    <property type="protein sequence ID" value="KKL84974.1"/>
    <property type="molecule type" value="Genomic_DNA"/>
</dbReference>
<reference evidence="1" key="1">
    <citation type="journal article" date="2015" name="Nature">
        <title>Complex archaea that bridge the gap between prokaryotes and eukaryotes.</title>
        <authorList>
            <person name="Spang A."/>
            <person name="Saw J.H."/>
            <person name="Jorgensen S.L."/>
            <person name="Zaremba-Niedzwiedzka K."/>
            <person name="Martijn J."/>
            <person name="Lind A.E."/>
            <person name="van Eijk R."/>
            <person name="Schleper C."/>
            <person name="Guy L."/>
            <person name="Ettema T.J."/>
        </authorList>
    </citation>
    <scope>NUCLEOTIDE SEQUENCE</scope>
</reference>
<accession>A0A0F9FF03</accession>
<gene>
    <name evidence="1" type="ORF">LCGC14_1959360</name>
</gene>
<evidence type="ECO:0008006" key="2">
    <source>
        <dbReference type="Google" id="ProtNLM"/>
    </source>
</evidence>
<proteinExistence type="predicted"/>
<comment type="caution">
    <text evidence="1">The sequence shown here is derived from an EMBL/GenBank/DDBJ whole genome shotgun (WGS) entry which is preliminary data.</text>
</comment>
<name>A0A0F9FF03_9ZZZZ</name>
<protein>
    <recommendedName>
        <fullName evidence="2">Methyltransferase type 11 domain-containing protein</fullName>
    </recommendedName>
</protein>
<organism evidence="1">
    <name type="scientific">marine sediment metagenome</name>
    <dbReference type="NCBI Taxonomy" id="412755"/>
    <lineage>
        <taxon>unclassified sequences</taxon>
        <taxon>metagenomes</taxon>
        <taxon>ecological metagenomes</taxon>
    </lineage>
</organism>